<dbReference type="InterPro" id="IPR000209">
    <property type="entry name" value="Peptidase_S8/S53_dom"/>
</dbReference>
<organism evidence="10 11">
    <name type="scientific">Gordonibacter urolithinfaciens</name>
    <dbReference type="NCBI Taxonomy" id="1335613"/>
    <lineage>
        <taxon>Bacteria</taxon>
        <taxon>Bacillati</taxon>
        <taxon>Actinomycetota</taxon>
        <taxon>Coriobacteriia</taxon>
        <taxon>Eggerthellales</taxon>
        <taxon>Eggerthellaceae</taxon>
        <taxon>Gordonibacter</taxon>
    </lineage>
</organism>
<comment type="similarity">
    <text evidence="1 5 6">Belongs to the peptidase S8 family.</text>
</comment>
<feature type="domain" description="Peptidase S8/S53" evidence="9">
    <location>
        <begin position="317"/>
        <end position="526"/>
    </location>
</feature>
<dbReference type="PROSITE" id="PS51892">
    <property type="entry name" value="SUBTILASE"/>
    <property type="match status" value="1"/>
</dbReference>
<reference evidence="10 11" key="1">
    <citation type="submission" date="2019-11" db="EMBL/GenBank/DDBJ databases">
        <title>Whole genome shotgun sequencing (WGS) data from Adlercreutzia equolifaciens ResAG-91, Eggerthella lenta MRI-F36, MRI-F37, MRI-F40, ResAG-49, ResAG-88, ResAG-121, ResAG-145, and Gordonibacter sp. ResAG-5, ResAG-26, ResAG-43, ResAG-50, ResAG-59.</title>
        <authorList>
            <person name="Stoll D.A."/>
            <person name="Danylec N."/>
            <person name="Franz C.M.A.P."/>
            <person name="Huch M."/>
        </authorList>
    </citation>
    <scope>NUCLEOTIDE SEQUENCE [LARGE SCALE GENOMIC DNA]</scope>
    <source>
        <strain evidence="10 11">ResAG-59</strain>
    </source>
</reference>
<dbReference type="Pfam" id="PF00082">
    <property type="entry name" value="Peptidase_S8"/>
    <property type="match status" value="1"/>
</dbReference>
<accession>A0A6N8IIP6</accession>
<dbReference type="PROSITE" id="PS00136">
    <property type="entry name" value="SUBTILASE_ASP"/>
    <property type="match status" value="1"/>
</dbReference>
<dbReference type="RefSeq" id="WP_157009640.1">
    <property type="nucleotide sequence ID" value="NZ_WPOC01000017.1"/>
</dbReference>
<feature type="compositionally biased region" description="Low complexity" evidence="7">
    <location>
        <begin position="184"/>
        <end position="207"/>
    </location>
</feature>
<dbReference type="Gene3D" id="1.20.1270.90">
    <property type="entry name" value="AF1782-like"/>
    <property type="match status" value="1"/>
</dbReference>
<dbReference type="PROSITE" id="PS00138">
    <property type="entry name" value="SUBTILASE_SER"/>
    <property type="match status" value="1"/>
</dbReference>
<proteinExistence type="inferred from homology"/>
<evidence type="ECO:0000256" key="3">
    <source>
        <dbReference type="ARBA" id="ARBA00022801"/>
    </source>
</evidence>
<dbReference type="InterPro" id="IPR023828">
    <property type="entry name" value="Peptidase_S8_Ser-AS"/>
</dbReference>
<dbReference type="Proteomes" id="UP000468327">
    <property type="component" value="Unassembled WGS sequence"/>
</dbReference>
<dbReference type="InterPro" id="IPR022398">
    <property type="entry name" value="Peptidase_S8_His-AS"/>
</dbReference>
<protein>
    <submittedName>
        <fullName evidence="10">S8 family serine peptidase</fullName>
    </submittedName>
</protein>
<feature type="region of interest" description="Disordered" evidence="7">
    <location>
        <begin position="161"/>
        <end position="271"/>
    </location>
</feature>
<keyword evidence="11" id="KW-1185">Reference proteome</keyword>
<gene>
    <name evidence="10" type="ORF">GO738_10530</name>
</gene>
<dbReference type="EMBL" id="WPOC01000017">
    <property type="protein sequence ID" value="MVN15774.1"/>
    <property type="molecule type" value="Genomic_DNA"/>
</dbReference>
<feature type="compositionally biased region" description="Low complexity" evidence="7">
    <location>
        <begin position="216"/>
        <end position="227"/>
    </location>
</feature>
<feature type="compositionally biased region" description="Gly residues" evidence="7">
    <location>
        <begin position="228"/>
        <end position="247"/>
    </location>
</feature>
<dbReference type="Gene3D" id="3.40.50.200">
    <property type="entry name" value="Peptidase S8/S53 domain"/>
    <property type="match status" value="1"/>
</dbReference>
<feature type="signal peptide" evidence="8">
    <location>
        <begin position="1"/>
        <end position="23"/>
    </location>
</feature>
<name>A0A6N8IIP6_9ACTN</name>
<evidence type="ECO:0000313" key="10">
    <source>
        <dbReference type="EMBL" id="MVN15774.1"/>
    </source>
</evidence>
<evidence type="ECO:0000256" key="2">
    <source>
        <dbReference type="ARBA" id="ARBA00022670"/>
    </source>
</evidence>
<dbReference type="InterPro" id="IPR015500">
    <property type="entry name" value="Peptidase_S8_subtilisin-rel"/>
</dbReference>
<feature type="chain" id="PRO_5027087053" evidence="8">
    <location>
        <begin position="24"/>
        <end position="1556"/>
    </location>
</feature>
<keyword evidence="2 5" id="KW-0645">Protease</keyword>
<dbReference type="PROSITE" id="PS00137">
    <property type="entry name" value="SUBTILASE_HIS"/>
    <property type="match status" value="1"/>
</dbReference>
<feature type="active site" description="Charge relay system" evidence="5">
    <location>
        <position position="378"/>
    </location>
</feature>
<dbReference type="InterPro" id="IPR050131">
    <property type="entry name" value="Peptidase_S8_subtilisin-like"/>
</dbReference>
<dbReference type="PANTHER" id="PTHR43806">
    <property type="entry name" value="PEPTIDASE S8"/>
    <property type="match status" value="1"/>
</dbReference>
<evidence type="ECO:0000256" key="6">
    <source>
        <dbReference type="RuleBase" id="RU003355"/>
    </source>
</evidence>
<dbReference type="GO" id="GO:0004252">
    <property type="term" value="F:serine-type endopeptidase activity"/>
    <property type="evidence" value="ECO:0007669"/>
    <property type="project" value="UniProtKB-UniRule"/>
</dbReference>
<sequence>MKGMRIALGALLACSLVPVPAGAAWADEPAAADSAGAAGEAAASQPALEPGTYVEHEAIAYVMDGGVQPFSAGDDLLGGAQSLMSIDAGAAAEAFDEAADAKEPQAAAQARSLAASDGGEATAGRLVLVRDESKTTEQLIAELESDPRVVFAEPNAVVETGDADAEAREAQDAATSQLAEEAAEGSQEGSGAPAAGADGAEASEPASGGNGGGAPAEGDGVDNADGAEGAGDDSGNGGSAEGDGGAADGTTDDADAASDPATDVVFGQDKDEPAANLDDFVWGFRNDGRMGGIAADEAVDMGYGAWADKAEAGDLEEVVVAVVDSGVDASNPDLASVMWDEGLTSGIASTGKEDEYGFAAAGGEGTGITSHTGITSYHGTHVAGTIGAAWDGRGISGLAPNARIMAVRHNDTLAGMVECFDYISRACDAGVNVRVSNNSWGLGQGAWRSVDVAVTQVGQQGVVSVFASGNSAFDNDAAGDTGVTLADNPYVIAVNALDPTGEATVFTQYGETTTDVMAAGSTVLSTYATGEAGAASATDGPIYLGEEDADAVLYESFDAKSHGAEGVASASGEPVLSFYPVDAGQTAQTEEPVGAVATDGKRFDGEAAYELPYDPSASEDSVASVESNVIDLSKVAEKPSYLSIRYASDDIEGGVSATSAMQVSVRVTGAEGGSEWAPLTEQPGSSFGIGSGSWSGLSAQLPDNTDWEHFQIKARYKVFAFSMTGGVRVNGGPVAGTFVIDSVGLGSDLVPYTYEQGTSMASPAVAGAATVIAGQGKAGVADGDKAKSAEKLAALVKGAAEPDERYGDLCSTGGYATVDGAQDPGPAIAEVEDADDAVVVRGYFMSEGATVTLGGTAATVSECADLGDGKVQLTVQKPEGFAGGQVVVEVQEKGKTAKHRADLGQHTETLYYDQTNLPVPEELAEWGSWQLVGFNGDIYCLPRASTPSAEVIACDYLLRYRPAAQEWERVALPDNIAKFEDLSGATFTASDISGATLDGALVLQITYGQVLVGYARYTAEGAWETVDYGYLVTAGPLFGTLASDGDDLYVFGGLAVTTGDGGATSTSDSTAVYRVDLEAEPLSAPEKCGELSTGRIRPQVAYGNGEFAVSGGVSLSYQLGGVAGVEVVTPQKGGVDWGTDEGLPAGWLAGAPVDMSSLVTETGQLAYAAGGLADGFALVGPQSDSGTADTYLLAGGEGSAPTAYEKRASQQTLLAPAATAYRGQLYVLASSQNEPYRVFSATAMGTAEQPGDAPIEPEPEYASSEALKQLEDAIKDARNDLAQTVVSADGTDVAKGTPWVTQAVHDAFEAAIAAAEAAVGAERPLAGDIERAAADLAAAREAFDAAKADGLKGGRRFGQWLGRRHPEEARCRIRCEGRRLNVAETGQHRRCACVGAARARRARFGGGGDACRGGAASSRGAQGVSRRRGAGYARRKWRAWRGARADNGGYLCKVKSGRAPLDGAWVGFSCRRRSRSGLRVRRLRPLRRSRKSERPRPPQRWGRGRRIGFCPLLRLVSRLRARTSSIGRRTRPRQTCVRQMFCPPRSICATRGSSRR</sequence>
<keyword evidence="3 5" id="KW-0378">Hydrolase</keyword>
<evidence type="ECO:0000256" key="7">
    <source>
        <dbReference type="SAM" id="MobiDB-lite"/>
    </source>
</evidence>
<evidence type="ECO:0000256" key="4">
    <source>
        <dbReference type="ARBA" id="ARBA00022825"/>
    </source>
</evidence>
<dbReference type="PANTHER" id="PTHR43806:SF11">
    <property type="entry name" value="CEREVISIN-RELATED"/>
    <property type="match status" value="1"/>
</dbReference>
<evidence type="ECO:0000259" key="9">
    <source>
        <dbReference type="Pfam" id="PF00082"/>
    </source>
</evidence>
<dbReference type="InterPro" id="IPR036852">
    <property type="entry name" value="Peptidase_S8/S53_dom_sf"/>
</dbReference>
<dbReference type="GO" id="GO:0006508">
    <property type="term" value="P:proteolysis"/>
    <property type="evidence" value="ECO:0007669"/>
    <property type="project" value="UniProtKB-KW"/>
</dbReference>
<dbReference type="PRINTS" id="PR00723">
    <property type="entry name" value="SUBTILISIN"/>
</dbReference>
<keyword evidence="8" id="KW-0732">Signal</keyword>
<dbReference type="SUPFAM" id="SSF52743">
    <property type="entry name" value="Subtilisin-like"/>
    <property type="match status" value="1"/>
</dbReference>
<evidence type="ECO:0000313" key="11">
    <source>
        <dbReference type="Proteomes" id="UP000468327"/>
    </source>
</evidence>
<feature type="active site" description="Charge relay system" evidence="5">
    <location>
        <position position="759"/>
    </location>
</feature>
<keyword evidence="4 5" id="KW-0720">Serine protease</keyword>
<comment type="caution">
    <text evidence="10">The sequence shown here is derived from an EMBL/GenBank/DDBJ whole genome shotgun (WGS) entry which is preliminary data.</text>
</comment>
<dbReference type="InterPro" id="IPR023827">
    <property type="entry name" value="Peptidase_S8_Asp-AS"/>
</dbReference>
<evidence type="ECO:0000256" key="5">
    <source>
        <dbReference type="PROSITE-ProRule" id="PRU01240"/>
    </source>
</evidence>
<evidence type="ECO:0000256" key="8">
    <source>
        <dbReference type="SAM" id="SignalP"/>
    </source>
</evidence>
<feature type="active site" description="Charge relay system" evidence="5">
    <location>
        <position position="324"/>
    </location>
</feature>
<evidence type="ECO:0000256" key="1">
    <source>
        <dbReference type="ARBA" id="ARBA00011073"/>
    </source>
</evidence>